<evidence type="ECO:0000256" key="1">
    <source>
        <dbReference type="SAM" id="SignalP"/>
    </source>
</evidence>
<sequence>MPVLIVNAGQVNIFLACCTILPFVTAPPTLPTRSPVTPPHCQCPMDLYSDRVCPLIGPCNRDPKVITYGPLPLCPVTINCEQTDYLLFQFSDGTYITNIRVSDFRQLVDIHCVNGEWRYYGQAVFDKVLRHVVCHSVAIPAHNFLLDL</sequence>
<name>A0AA36GH08_CYLNA</name>
<proteinExistence type="predicted"/>
<feature type="chain" id="PRO_5041387744" evidence="1">
    <location>
        <begin position="27"/>
        <end position="148"/>
    </location>
</feature>
<keyword evidence="3" id="KW-1185">Reference proteome</keyword>
<accession>A0AA36GH08</accession>
<evidence type="ECO:0000313" key="2">
    <source>
        <dbReference type="EMBL" id="CAJ0590888.1"/>
    </source>
</evidence>
<comment type="caution">
    <text evidence="2">The sequence shown here is derived from an EMBL/GenBank/DDBJ whole genome shotgun (WGS) entry which is preliminary data.</text>
</comment>
<feature type="signal peptide" evidence="1">
    <location>
        <begin position="1"/>
        <end position="26"/>
    </location>
</feature>
<keyword evidence="1" id="KW-0732">Signal</keyword>
<dbReference type="EMBL" id="CATQJL010000001">
    <property type="protein sequence ID" value="CAJ0590888.1"/>
    <property type="molecule type" value="Genomic_DNA"/>
</dbReference>
<gene>
    <name evidence="2" type="ORF">CYNAS_LOCUS2871</name>
</gene>
<reference evidence="2" key="1">
    <citation type="submission" date="2023-07" db="EMBL/GenBank/DDBJ databases">
        <authorList>
            <consortium name="CYATHOMIX"/>
        </authorList>
    </citation>
    <scope>NUCLEOTIDE SEQUENCE</scope>
    <source>
        <strain evidence="2">N/A</strain>
    </source>
</reference>
<evidence type="ECO:0000313" key="3">
    <source>
        <dbReference type="Proteomes" id="UP001176961"/>
    </source>
</evidence>
<organism evidence="2 3">
    <name type="scientific">Cylicocyclus nassatus</name>
    <name type="common">Nematode worm</name>
    <dbReference type="NCBI Taxonomy" id="53992"/>
    <lineage>
        <taxon>Eukaryota</taxon>
        <taxon>Metazoa</taxon>
        <taxon>Ecdysozoa</taxon>
        <taxon>Nematoda</taxon>
        <taxon>Chromadorea</taxon>
        <taxon>Rhabditida</taxon>
        <taxon>Rhabditina</taxon>
        <taxon>Rhabditomorpha</taxon>
        <taxon>Strongyloidea</taxon>
        <taxon>Strongylidae</taxon>
        <taxon>Cylicocyclus</taxon>
    </lineage>
</organism>
<dbReference type="AlphaFoldDB" id="A0AA36GH08"/>
<protein>
    <submittedName>
        <fullName evidence="2">Uncharacterized protein</fullName>
    </submittedName>
</protein>
<dbReference type="Proteomes" id="UP001176961">
    <property type="component" value="Unassembled WGS sequence"/>
</dbReference>